<name>A0A1D2YSI0_9BACI</name>
<dbReference type="EMBL" id="MIJF01000067">
    <property type="protein sequence ID" value="OEF97272.1"/>
    <property type="molecule type" value="Genomic_DNA"/>
</dbReference>
<accession>A0A1D2YSI0</accession>
<dbReference type="AlphaFoldDB" id="A0A1D2YSI0"/>
<dbReference type="OrthoDB" id="2085234at2"/>
<dbReference type="Proteomes" id="UP000243739">
    <property type="component" value="Unassembled WGS sequence"/>
</dbReference>
<dbReference type="InterPro" id="IPR008681">
    <property type="entry name" value="Neg-reg_MecA"/>
</dbReference>
<keyword evidence="4" id="KW-1185">Reference proteome</keyword>
<organism evidence="3 4">
    <name type="scientific">Vulcanibacillus modesticaldus</name>
    <dbReference type="NCBI Taxonomy" id="337097"/>
    <lineage>
        <taxon>Bacteria</taxon>
        <taxon>Bacillati</taxon>
        <taxon>Bacillota</taxon>
        <taxon>Bacilli</taxon>
        <taxon>Bacillales</taxon>
        <taxon>Bacillaceae</taxon>
        <taxon>Vulcanibacillus</taxon>
    </lineage>
</organism>
<proteinExistence type="inferred from homology"/>
<evidence type="ECO:0000313" key="3">
    <source>
        <dbReference type="EMBL" id="OEF97272.1"/>
    </source>
</evidence>
<reference evidence="3 4" key="1">
    <citation type="submission" date="2016-09" db="EMBL/GenBank/DDBJ databases">
        <title>Draft genome sequence for the type strain of Vulcanibacillus modesticaldus BR, a strictly anaerobic, moderately thermophilic, and nitrate-reducing bacterium from deep sea-hydrothermal vents of the Mid-Atlantic Ridge.</title>
        <authorList>
            <person name="Abin C.A."/>
            <person name="Hollibaugh J.T."/>
        </authorList>
    </citation>
    <scope>NUCLEOTIDE SEQUENCE [LARGE SCALE GENOMIC DNA]</scope>
    <source>
        <strain evidence="3 4">BR</strain>
    </source>
</reference>
<dbReference type="NCBIfam" id="NF002781">
    <property type="entry name" value="PRK02899.1"/>
    <property type="match status" value="1"/>
</dbReference>
<gene>
    <name evidence="3" type="ORF">BHF71_03820</name>
</gene>
<dbReference type="Gene3D" id="3.30.70.1950">
    <property type="match status" value="1"/>
</dbReference>
<evidence type="ECO:0000256" key="1">
    <source>
        <dbReference type="ARBA" id="ARBA00005397"/>
    </source>
</evidence>
<protein>
    <submittedName>
        <fullName evidence="3">Adaptor protein</fullName>
    </submittedName>
</protein>
<dbReference type="PANTHER" id="PTHR39161">
    <property type="entry name" value="ADAPTER PROTEIN MECA"/>
    <property type="match status" value="1"/>
</dbReference>
<dbReference type="Pfam" id="PF05389">
    <property type="entry name" value="MecA"/>
    <property type="match status" value="1"/>
</dbReference>
<comment type="subunit">
    <text evidence="2">Homodimer.</text>
</comment>
<dbReference type="InterPro" id="IPR038471">
    <property type="entry name" value="MecA_C_sf"/>
</dbReference>
<dbReference type="RefSeq" id="WP_069657485.1">
    <property type="nucleotide sequence ID" value="NZ_MIJF01000067.1"/>
</dbReference>
<sequence>MRVERLGQDKIKIFLTFDDLKDRGINKEDFWKDVPKVHDLFNEIMEQAYEELGFELTGPIAVEIFALPAQGMVVIVSRGKSNLLFGEELEDELYALEVTLEESDFIVFAFNDFENLVTASKLVNKYLVNGGKLYFYKEHYVLVLEQSDVKDGEVDNLIAQLSEFGEVSPITAAVLEEYGKLIIPKDATKEIVVHFS</sequence>
<dbReference type="PIRSF" id="PIRSF029008">
    <property type="entry name" value="MecA"/>
    <property type="match status" value="1"/>
</dbReference>
<dbReference type="PANTHER" id="PTHR39161:SF2">
    <property type="entry name" value="ADAPTER PROTEIN MECA 2"/>
    <property type="match status" value="1"/>
</dbReference>
<evidence type="ECO:0000313" key="4">
    <source>
        <dbReference type="Proteomes" id="UP000243739"/>
    </source>
</evidence>
<dbReference type="STRING" id="337097.BHF71_03820"/>
<comment type="caution">
    <text evidence="3">The sequence shown here is derived from an EMBL/GenBank/DDBJ whole genome shotgun (WGS) entry which is preliminary data.</text>
</comment>
<evidence type="ECO:0000256" key="2">
    <source>
        <dbReference type="ARBA" id="ARBA00011738"/>
    </source>
</evidence>
<comment type="similarity">
    <text evidence="1">Belongs to the MecA family.</text>
</comment>